<accession>A0A2A7UUA5</accession>
<sequence>MVSYTLDNGETLHAQAPDTFYLPPGEMRAGLNVGDFAKLVFRITHEAGENVERMWVIVQARQGAGYLGTLDNQPYCTQALAPGLQVAFGPEHVIQILRGD</sequence>
<protein>
    <submittedName>
        <fullName evidence="1">DUF2314 domain-containing protein</fullName>
    </submittedName>
</protein>
<dbReference type="OrthoDB" id="1551270at2"/>
<reference evidence="2" key="1">
    <citation type="submission" date="2017-09" db="EMBL/GenBank/DDBJ databases">
        <title>FDA dAtabase for Regulatory Grade micrObial Sequences (FDA-ARGOS): Supporting development and validation of Infectious Disease Dx tests.</title>
        <authorList>
            <person name="Minogue T."/>
            <person name="Wolcott M."/>
            <person name="Wasieloski L."/>
            <person name="Aguilar W."/>
            <person name="Moore D."/>
            <person name="Tallon L."/>
            <person name="Sadzewicz L."/>
            <person name="Ott S."/>
            <person name="Zhao X."/>
            <person name="Nagaraj S."/>
            <person name="Vavikolanu K."/>
            <person name="Aluvathingal J."/>
            <person name="Nadendla S."/>
            <person name="Sichtig H."/>
        </authorList>
    </citation>
    <scope>NUCLEOTIDE SEQUENCE [LARGE SCALE GENOMIC DNA]</scope>
    <source>
        <strain evidence="2">FDAARGOS_394</strain>
    </source>
</reference>
<keyword evidence="2" id="KW-1185">Reference proteome</keyword>
<proteinExistence type="predicted"/>
<evidence type="ECO:0000313" key="1">
    <source>
        <dbReference type="EMBL" id="PEH88853.1"/>
    </source>
</evidence>
<evidence type="ECO:0000313" key="2">
    <source>
        <dbReference type="Proteomes" id="UP000220246"/>
    </source>
</evidence>
<name>A0A2A7UUA5_COMTR</name>
<dbReference type="GeneID" id="80800906"/>
<gene>
    <name evidence="1" type="ORF">CRM82_09845</name>
</gene>
<dbReference type="STRING" id="1219032.GCA_001515545_01737"/>
<organism evidence="1 2">
    <name type="scientific">Comamonas terrigena</name>
    <dbReference type="NCBI Taxonomy" id="32013"/>
    <lineage>
        <taxon>Bacteria</taxon>
        <taxon>Pseudomonadati</taxon>
        <taxon>Pseudomonadota</taxon>
        <taxon>Betaproteobacteria</taxon>
        <taxon>Burkholderiales</taxon>
        <taxon>Comamonadaceae</taxon>
        <taxon>Comamonas</taxon>
    </lineage>
</organism>
<dbReference type="AlphaFoldDB" id="A0A2A7UUA5"/>
<dbReference type="EMBL" id="PDEA01000001">
    <property type="protein sequence ID" value="PEH88853.1"/>
    <property type="molecule type" value="Genomic_DNA"/>
</dbReference>
<comment type="caution">
    <text evidence="1">The sequence shown here is derived from an EMBL/GenBank/DDBJ whole genome shotgun (WGS) entry which is preliminary data.</text>
</comment>
<dbReference type="RefSeq" id="WP_066535772.1">
    <property type="nucleotide sequence ID" value="NZ_DALZQJ010000063.1"/>
</dbReference>
<dbReference type="Proteomes" id="UP000220246">
    <property type="component" value="Unassembled WGS sequence"/>
</dbReference>